<feature type="non-terminal residue" evidence="1">
    <location>
        <position position="1"/>
    </location>
</feature>
<proteinExistence type="predicted"/>
<dbReference type="EMBL" id="UINC01055289">
    <property type="protein sequence ID" value="SVB73994.1"/>
    <property type="molecule type" value="Genomic_DNA"/>
</dbReference>
<dbReference type="AlphaFoldDB" id="A0A382GH23"/>
<organism evidence="1">
    <name type="scientific">marine metagenome</name>
    <dbReference type="NCBI Taxonomy" id="408172"/>
    <lineage>
        <taxon>unclassified sequences</taxon>
        <taxon>metagenomes</taxon>
        <taxon>ecological metagenomes</taxon>
    </lineage>
</organism>
<name>A0A382GH23_9ZZZZ</name>
<gene>
    <name evidence="1" type="ORF">METZ01_LOCUS226848</name>
</gene>
<reference evidence="1" key="1">
    <citation type="submission" date="2018-05" db="EMBL/GenBank/DDBJ databases">
        <authorList>
            <person name="Lanie J.A."/>
            <person name="Ng W.-L."/>
            <person name="Kazmierczak K.M."/>
            <person name="Andrzejewski T.M."/>
            <person name="Davidsen T.M."/>
            <person name="Wayne K.J."/>
            <person name="Tettelin H."/>
            <person name="Glass J.I."/>
            <person name="Rusch D."/>
            <person name="Podicherti R."/>
            <person name="Tsui H.-C.T."/>
            <person name="Winkler M.E."/>
        </authorList>
    </citation>
    <scope>NUCLEOTIDE SEQUENCE</scope>
</reference>
<evidence type="ECO:0000313" key="1">
    <source>
        <dbReference type="EMBL" id="SVB73994.1"/>
    </source>
</evidence>
<accession>A0A382GH23</accession>
<sequence length="134" mass="14999">YGYRNDVVVSAGVGSLFPVVTKDAQFNGNFNLEIDFPLGPSKEFVERGNLYIVKNNLTHFRITSSNGSFTPFLLAKNDIVAVTQVAGNRLKGLVEIFWSDENGEMINGWVREQDVIYAGNYFMSPQDNLELAKQ</sequence>
<protein>
    <submittedName>
        <fullName evidence="1">Uncharacterized protein</fullName>
    </submittedName>
</protein>